<dbReference type="SUPFAM" id="SSF52172">
    <property type="entry name" value="CheY-like"/>
    <property type="match status" value="1"/>
</dbReference>
<dbReference type="PROSITE" id="PS50110">
    <property type="entry name" value="RESPONSE_REGULATORY"/>
    <property type="match status" value="1"/>
</dbReference>
<dbReference type="InterPro" id="IPR011006">
    <property type="entry name" value="CheY-like_superfamily"/>
</dbReference>
<dbReference type="GO" id="GO:0043709">
    <property type="term" value="P:cell adhesion involved in single-species biofilm formation"/>
    <property type="evidence" value="ECO:0007669"/>
    <property type="project" value="TreeGrafter"/>
</dbReference>
<dbReference type="RefSeq" id="WP_166271211.1">
    <property type="nucleotide sequence ID" value="NZ_CP048029.1"/>
</dbReference>
<dbReference type="Pfam" id="PF00990">
    <property type="entry name" value="GGDEF"/>
    <property type="match status" value="1"/>
</dbReference>
<evidence type="ECO:0000256" key="4">
    <source>
        <dbReference type="PROSITE-ProRule" id="PRU00169"/>
    </source>
</evidence>
<dbReference type="InterPro" id="IPR001789">
    <property type="entry name" value="Sig_transdc_resp-reg_receiver"/>
</dbReference>
<proteinExistence type="predicted"/>
<evidence type="ECO:0000256" key="2">
    <source>
        <dbReference type="ARBA" id="ARBA00012528"/>
    </source>
</evidence>
<dbReference type="InterPro" id="IPR000160">
    <property type="entry name" value="GGDEF_dom"/>
</dbReference>
<dbReference type="PROSITE" id="PS50887">
    <property type="entry name" value="GGDEF"/>
    <property type="match status" value="1"/>
</dbReference>
<reference evidence="8" key="1">
    <citation type="submission" date="2020-01" db="EMBL/GenBank/DDBJ databases">
        <title>Caldichromatium gen. nov., sp. nov., a thermophilic purple sulfur bacterium member of the family Chromatiaceae isolated from Nakabusa hot spring, Japan.</title>
        <authorList>
            <person name="Saini M.K."/>
            <person name="Hanada S."/>
            <person name="Tank M."/>
        </authorList>
    </citation>
    <scope>NUCLEOTIDE SEQUENCE [LARGE SCALE GENOMIC DNA]</scope>
    <source>
        <strain evidence="8">No.7</strain>
    </source>
</reference>
<comment type="catalytic activity">
    <reaction evidence="3">
        <text>2 GTP = 3',3'-c-di-GMP + 2 diphosphate</text>
        <dbReference type="Rhea" id="RHEA:24898"/>
        <dbReference type="ChEBI" id="CHEBI:33019"/>
        <dbReference type="ChEBI" id="CHEBI:37565"/>
        <dbReference type="ChEBI" id="CHEBI:58805"/>
        <dbReference type="EC" id="2.7.7.65"/>
    </reaction>
</comment>
<sequence>MSDKIATVLIVDDQPANIHALASLLKKDYRILTAIHAEKAWEIVRRSTVPDLILLDILMPGMDGYELCRRLKNHEATKTIPIIFVTALGEERDEAYGLDLGAVDYITKPFSPAIVRARVRNHISLKLKTDMLEQVALQDGLTQIPNRRCFDQRLRKEWARLTRNGQPLALLMIDIDHFKAYNDHYGHGAGDECLQRVAHAIHQVPKRPIDLVARYGGEEFAALLPETDEEGASHLAGQMLSAVQALGIRHAYSEVAPQVTISIGLAVHSTAYPKGSAEELKNAADQSLYQAKARGRNRLVCEEEADCAGG</sequence>
<gene>
    <name evidence="7" type="ORF">GWK36_11220</name>
</gene>
<dbReference type="KEGG" id="cjap:GWK36_11220"/>
<name>A0A6G7VEQ5_9GAMM</name>
<dbReference type="PANTHER" id="PTHR45138">
    <property type="entry name" value="REGULATORY COMPONENTS OF SENSORY TRANSDUCTION SYSTEM"/>
    <property type="match status" value="1"/>
</dbReference>
<feature type="domain" description="Response regulatory" evidence="5">
    <location>
        <begin position="7"/>
        <end position="123"/>
    </location>
</feature>
<dbReference type="GO" id="GO:1902201">
    <property type="term" value="P:negative regulation of bacterial-type flagellum-dependent cell motility"/>
    <property type="evidence" value="ECO:0007669"/>
    <property type="project" value="TreeGrafter"/>
</dbReference>
<comment type="cofactor">
    <cofactor evidence="1">
        <name>Mg(2+)</name>
        <dbReference type="ChEBI" id="CHEBI:18420"/>
    </cofactor>
</comment>
<dbReference type="InterPro" id="IPR043128">
    <property type="entry name" value="Rev_trsase/Diguanyl_cyclase"/>
</dbReference>
<dbReference type="Gene3D" id="3.40.50.2300">
    <property type="match status" value="1"/>
</dbReference>
<dbReference type="NCBIfam" id="TIGR00254">
    <property type="entry name" value="GGDEF"/>
    <property type="match status" value="1"/>
</dbReference>
<dbReference type="PANTHER" id="PTHR45138:SF9">
    <property type="entry name" value="DIGUANYLATE CYCLASE DGCM-RELATED"/>
    <property type="match status" value="1"/>
</dbReference>
<evidence type="ECO:0000256" key="3">
    <source>
        <dbReference type="ARBA" id="ARBA00034247"/>
    </source>
</evidence>
<dbReference type="GO" id="GO:0000160">
    <property type="term" value="P:phosphorelay signal transduction system"/>
    <property type="evidence" value="ECO:0007669"/>
    <property type="project" value="InterPro"/>
</dbReference>
<keyword evidence="4" id="KW-0597">Phosphoprotein</keyword>
<evidence type="ECO:0000313" key="7">
    <source>
        <dbReference type="EMBL" id="QIK38454.1"/>
    </source>
</evidence>
<keyword evidence="8" id="KW-1185">Reference proteome</keyword>
<dbReference type="AlphaFoldDB" id="A0A6G7VEQ5"/>
<evidence type="ECO:0000256" key="1">
    <source>
        <dbReference type="ARBA" id="ARBA00001946"/>
    </source>
</evidence>
<dbReference type="SMART" id="SM00448">
    <property type="entry name" value="REC"/>
    <property type="match status" value="1"/>
</dbReference>
<evidence type="ECO:0000313" key="8">
    <source>
        <dbReference type="Proteomes" id="UP000502699"/>
    </source>
</evidence>
<dbReference type="GO" id="GO:0052621">
    <property type="term" value="F:diguanylate cyclase activity"/>
    <property type="evidence" value="ECO:0007669"/>
    <property type="project" value="UniProtKB-EC"/>
</dbReference>
<organism evidence="7 8">
    <name type="scientific">Caldichromatium japonicum</name>
    <dbReference type="NCBI Taxonomy" id="2699430"/>
    <lineage>
        <taxon>Bacteria</taxon>
        <taxon>Pseudomonadati</taxon>
        <taxon>Pseudomonadota</taxon>
        <taxon>Gammaproteobacteria</taxon>
        <taxon>Chromatiales</taxon>
        <taxon>Chromatiaceae</taxon>
        <taxon>Caldichromatium</taxon>
    </lineage>
</organism>
<evidence type="ECO:0000259" key="6">
    <source>
        <dbReference type="PROSITE" id="PS50887"/>
    </source>
</evidence>
<dbReference type="CDD" id="cd01949">
    <property type="entry name" value="GGDEF"/>
    <property type="match status" value="1"/>
</dbReference>
<dbReference type="GO" id="GO:0005886">
    <property type="term" value="C:plasma membrane"/>
    <property type="evidence" value="ECO:0007669"/>
    <property type="project" value="TreeGrafter"/>
</dbReference>
<feature type="modified residue" description="4-aspartylphosphate" evidence="4">
    <location>
        <position position="56"/>
    </location>
</feature>
<dbReference type="EMBL" id="CP048029">
    <property type="protein sequence ID" value="QIK38454.1"/>
    <property type="molecule type" value="Genomic_DNA"/>
</dbReference>
<dbReference type="Proteomes" id="UP000502699">
    <property type="component" value="Chromosome"/>
</dbReference>
<evidence type="ECO:0000259" key="5">
    <source>
        <dbReference type="PROSITE" id="PS50110"/>
    </source>
</evidence>
<dbReference type="InterPro" id="IPR029787">
    <property type="entry name" value="Nucleotide_cyclase"/>
</dbReference>
<protein>
    <recommendedName>
        <fullName evidence="2">diguanylate cyclase</fullName>
        <ecNumber evidence="2">2.7.7.65</ecNumber>
    </recommendedName>
</protein>
<dbReference type="Pfam" id="PF00072">
    <property type="entry name" value="Response_reg"/>
    <property type="match status" value="1"/>
</dbReference>
<feature type="domain" description="GGDEF" evidence="6">
    <location>
        <begin position="166"/>
        <end position="304"/>
    </location>
</feature>
<dbReference type="Gene3D" id="3.30.70.270">
    <property type="match status" value="1"/>
</dbReference>
<dbReference type="EC" id="2.7.7.65" evidence="2"/>
<dbReference type="SUPFAM" id="SSF55073">
    <property type="entry name" value="Nucleotide cyclase"/>
    <property type="match status" value="1"/>
</dbReference>
<dbReference type="FunFam" id="3.30.70.270:FF:000001">
    <property type="entry name" value="Diguanylate cyclase domain protein"/>
    <property type="match status" value="1"/>
</dbReference>
<dbReference type="InterPro" id="IPR050469">
    <property type="entry name" value="Diguanylate_Cyclase"/>
</dbReference>
<accession>A0A6G7VEQ5</accession>
<dbReference type="SMART" id="SM00267">
    <property type="entry name" value="GGDEF"/>
    <property type="match status" value="1"/>
</dbReference>